<proteinExistence type="predicted"/>
<organism evidence="1 2">
    <name type="scientific">Rickettsia rickettsii (strain Iowa)</name>
    <dbReference type="NCBI Taxonomy" id="452659"/>
    <lineage>
        <taxon>Bacteria</taxon>
        <taxon>Pseudomonadati</taxon>
        <taxon>Pseudomonadota</taxon>
        <taxon>Alphaproteobacteria</taxon>
        <taxon>Rickettsiales</taxon>
        <taxon>Rickettsiaceae</taxon>
        <taxon>Rickettsieae</taxon>
        <taxon>Rickettsia</taxon>
        <taxon>spotted fever group</taxon>
    </lineage>
</organism>
<accession>B0BUS5</accession>
<keyword evidence="2" id="KW-1185">Reference proteome</keyword>
<evidence type="ECO:0000313" key="2">
    <source>
        <dbReference type="Proteomes" id="UP000000796"/>
    </source>
</evidence>
<dbReference type="KEGG" id="rrj:RrIowa_1215"/>
<protein>
    <submittedName>
        <fullName evidence="1">Uncharacterized protein</fullName>
    </submittedName>
</protein>
<dbReference type="PROSITE" id="PS51257">
    <property type="entry name" value="PROKAR_LIPOPROTEIN"/>
    <property type="match status" value="1"/>
</dbReference>
<gene>
    <name evidence="1" type="ordered locus">RrIowa_1215</name>
</gene>
<dbReference type="Proteomes" id="UP000000796">
    <property type="component" value="Chromosome"/>
</dbReference>
<sequence length="32" mass="3542">MLKYYSLHHSALSNFFASASCCSFYSAAFSSI</sequence>
<dbReference type="HOGENOM" id="CLU_3391105_0_0_5"/>
<reference evidence="1 2" key="2">
    <citation type="journal article" date="2015" name="Infect. Immun.">
        <title>Comparative genome sequencing of Rickettsia rickettsii strains that differ in virulence.</title>
        <authorList>
            <person name="Clark T.R."/>
            <person name="Noriea N.F."/>
            <person name="Bublitz D.C."/>
            <person name="Ellison D.W."/>
            <person name="Martens C."/>
            <person name="Lutter E.I."/>
            <person name="Hackstadt T."/>
        </authorList>
    </citation>
    <scope>NUCLEOTIDE SEQUENCE [LARGE SCALE GENOMIC DNA]</scope>
    <source>
        <strain evidence="1 2">Iowa</strain>
    </source>
</reference>
<name>B0BUS5_RICRO</name>
<reference evidence="1 2" key="1">
    <citation type="journal article" date="2008" name="Infect. Immun.">
        <title>Genomic comparison of virulent Rickettsia rickettsii Sheila Smith and avirulent Rickettsia rickettsii Iowa.</title>
        <authorList>
            <person name="Ellison D.W."/>
            <person name="Clark T.R."/>
            <person name="Sturdevant D.E."/>
            <person name="Virtaneva K."/>
            <person name="Porcella S.F."/>
            <person name="Hackstadt T."/>
        </authorList>
    </citation>
    <scope>NUCLEOTIDE SEQUENCE [LARGE SCALE GENOMIC DNA]</scope>
    <source>
        <strain evidence="1 2">Iowa</strain>
    </source>
</reference>
<evidence type="ECO:0000313" key="1">
    <source>
        <dbReference type="EMBL" id="ABY72985.1"/>
    </source>
</evidence>
<dbReference type="AlphaFoldDB" id="B0BUS5"/>
<dbReference type="EMBL" id="CP000766">
    <property type="protein sequence ID" value="ABY72985.1"/>
    <property type="molecule type" value="Genomic_DNA"/>
</dbReference>